<keyword evidence="10" id="KW-1185">Reference proteome</keyword>
<dbReference type="InterPro" id="IPR013083">
    <property type="entry name" value="Znf_RING/FYVE/PHD"/>
</dbReference>
<evidence type="ECO:0000256" key="5">
    <source>
        <dbReference type="ARBA" id="ARBA00022833"/>
    </source>
</evidence>
<reference evidence="8 10" key="1">
    <citation type="journal article" date="2012" name="Nature">
        <title>Repeated polyploidization of Gossypium genomes and the evolution of spinnable cotton fibres.</title>
        <authorList>
            <person name="Paterson A.H."/>
            <person name="Wendel J.F."/>
            <person name="Gundlach H."/>
            <person name="Guo H."/>
            <person name="Jenkins J."/>
            <person name="Jin D."/>
            <person name="Llewellyn D."/>
            <person name="Showmaker K.C."/>
            <person name="Shu S."/>
            <person name="Udall J."/>
            <person name="Yoo M.J."/>
            <person name="Byers R."/>
            <person name="Chen W."/>
            <person name="Doron-Faigenboim A."/>
            <person name="Duke M.V."/>
            <person name="Gong L."/>
            <person name="Grimwood J."/>
            <person name="Grover C."/>
            <person name="Grupp K."/>
            <person name="Hu G."/>
            <person name="Lee T.H."/>
            <person name="Li J."/>
            <person name="Lin L."/>
            <person name="Liu T."/>
            <person name="Marler B.S."/>
            <person name="Page J.T."/>
            <person name="Roberts A.W."/>
            <person name="Romanel E."/>
            <person name="Sanders W.S."/>
            <person name="Szadkowski E."/>
            <person name="Tan X."/>
            <person name="Tang H."/>
            <person name="Xu C."/>
            <person name="Wang J."/>
            <person name="Wang Z."/>
            <person name="Zhang D."/>
            <person name="Zhang L."/>
            <person name="Ashrafi H."/>
            <person name="Bedon F."/>
            <person name="Bowers J.E."/>
            <person name="Brubaker C.L."/>
            <person name="Chee P.W."/>
            <person name="Das S."/>
            <person name="Gingle A.R."/>
            <person name="Haigler C.H."/>
            <person name="Harker D."/>
            <person name="Hoffmann L.V."/>
            <person name="Hovav R."/>
            <person name="Jones D.C."/>
            <person name="Lemke C."/>
            <person name="Mansoor S."/>
            <person name="ur Rahman M."/>
            <person name="Rainville L.N."/>
            <person name="Rambani A."/>
            <person name="Reddy U.K."/>
            <person name="Rong J.K."/>
            <person name="Saranga Y."/>
            <person name="Scheffler B.E."/>
            <person name="Scheffler J.A."/>
            <person name="Stelly D.M."/>
            <person name="Triplett B.A."/>
            <person name="Van Deynze A."/>
            <person name="Vaslin M.F."/>
            <person name="Waghmare V.N."/>
            <person name="Walford S.A."/>
            <person name="Wright R.J."/>
            <person name="Zaki E.A."/>
            <person name="Zhang T."/>
            <person name="Dennis E.S."/>
            <person name="Mayer K.F."/>
            <person name="Peterson D.G."/>
            <person name="Rokhsar D.S."/>
            <person name="Wang X."/>
            <person name="Schmutz J."/>
        </authorList>
    </citation>
    <scope>NUCLEOTIDE SEQUENCE [LARGE SCALE GENOMIC DNA]</scope>
</reference>
<dbReference type="Gene3D" id="3.30.40.10">
    <property type="entry name" value="Zinc/RING finger domain, C3HC4 (zinc finger)"/>
    <property type="match status" value="1"/>
</dbReference>
<dbReference type="GO" id="GO:0008270">
    <property type="term" value="F:zinc ion binding"/>
    <property type="evidence" value="ECO:0007669"/>
    <property type="project" value="UniProtKB-KW"/>
</dbReference>
<dbReference type="STRING" id="29730.A0A0D2QLK8"/>
<name>A0A0D2QLK8_GOSRA</name>
<gene>
    <name evidence="8" type="ORF">B456_003G158600</name>
    <name evidence="9" type="ORF">Gorai_024910</name>
</gene>
<evidence type="ECO:0000256" key="3">
    <source>
        <dbReference type="ARBA" id="ARBA00022723"/>
    </source>
</evidence>
<evidence type="ECO:0000313" key="9">
    <source>
        <dbReference type="EMBL" id="MBA0582778.1"/>
    </source>
</evidence>
<accession>A0A0D2QLK8</accession>
<keyword evidence="3" id="KW-0479">Metal-binding</keyword>
<dbReference type="Proteomes" id="UP000593578">
    <property type="component" value="Unassembled WGS sequence"/>
</dbReference>
<proteinExistence type="predicted"/>
<dbReference type="PROSITE" id="PS50089">
    <property type="entry name" value="ZF_RING_2"/>
    <property type="match status" value="1"/>
</dbReference>
<dbReference type="AlphaFoldDB" id="A0A0D2QLK8"/>
<dbReference type="Gramene" id="KJB20669">
    <property type="protein sequence ID" value="KJB20669"/>
    <property type="gene ID" value="B456_003G158600"/>
</dbReference>
<evidence type="ECO:0000313" key="8">
    <source>
        <dbReference type="EMBL" id="KJB20669.1"/>
    </source>
</evidence>
<dbReference type="Pfam" id="PF13639">
    <property type="entry name" value="zf-RING_2"/>
    <property type="match status" value="1"/>
</dbReference>
<evidence type="ECO:0000313" key="11">
    <source>
        <dbReference type="Proteomes" id="UP000593578"/>
    </source>
</evidence>
<dbReference type="Proteomes" id="UP000032304">
    <property type="component" value="Chromosome 3"/>
</dbReference>
<protein>
    <recommendedName>
        <fullName evidence="2">RING-type E3 ubiquitin transferase</fullName>
        <ecNumber evidence="2">2.3.2.27</ecNumber>
    </recommendedName>
</protein>
<feature type="domain" description="RING-type" evidence="7">
    <location>
        <begin position="74"/>
        <end position="115"/>
    </location>
</feature>
<dbReference type="OMA" id="CRYSSLE"/>
<reference evidence="9 11" key="2">
    <citation type="journal article" date="2019" name="Genome Biol. Evol.">
        <title>Insights into the evolution of the New World diploid cottons (Gossypium, subgenus Houzingenia) based on genome sequencing.</title>
        <authorList>
            <person name="Grover C.E."/>
            <person name="Arick M.A. 2nd"/>
            <person name="Thrash A."/>
            <person name="Conover J.L."/>
            <person name="Sanders W.S."/>
            <person name="Peterson D.G."/>
            <person name="Frelichowski J.E."/>
            <person name="Scheffler J.A."/>
            <person name="Scheffler B.E."/>
            <person name="Wendel J.F."/>
        </authorList>
    </citation>
    <scope>NUCLEOTIDE SEQUENCE [LARGE SCALE GENOMIC DNA]</scope>
    <source>
        <strain evidence="9">8</strain>
        <tissue evidence="9">Leaf</tissue>
    </source>
</reference>
<dbReference type="InterPro" id="IPR001841">
    <property type="entry name" value="Znf_RING"/>
</dbReference>
<dbReference type="EMBL" id="CM001742">
    <property type="protein sequence ID" value="KJB20669.1"/>
    <property type="molecule type" value="Genomic_DNA"/>
</dbReference>
<keyword evidence="4 6" id="KW-0863">Zinc-finger</keyword>
<dbReference type="PANTHER" id="PTHR15710:SF196">
    <property type="entry name" value="F6A14.12 PROTEIN-RELATED"/>
    <property type="match status" value="1"/>
</dbReference>
<evidence type="ECO:0000256" key="4">
    <source>
        <dbReference type="ARBA" id="ARBA00022771"/>
    </source>
</evidence>
<evidence type="ECO:0000313" key="10">
    <source>
        <dbReference type="Proteomes" id="UP000032304"/>
    </source>
</evidence>
<sequence length="132" mass="14877">MSTFLFEPFNETDEDYDDSEDETIIDFNSDFDRNISDDSSDMNVRPASKTAIKGLENVKADNGEELSKIGSLRCLVCSEELLNETDGRRLPCAHVYHAGCIIQMLENSNMCPLCRHKLPVVDFDLNLDMSSC</sequence>
<dbReference type="GO" id="GO:0005737">
    <property type="term" value="C:cytoplasm"/>
    <property type="evidence" value="ECO:0007669"/>
    <property type="project" value="TreeGrafter"/>
</dbReference>
<dbReference type="OrthoDB" id="982607at2759"/>
<dbReference type="GO" id="GO:0016567">
    <property type="term" value="P:protein ubiquitination"/>
    <property type="evidence" value="ECO:0007669"/>
    <property type="project" value="TreeGrafter"/>
</dbReference>
<evidence type="ECO:0000256" key="6">
    <source>
        <dbReference type="PROSITE-ProRule" id="PRU00175"/>
    </source>
</evidence>
<dbReference type="eggNOG" id="KOG0800">
    <property type="taxonomic scope" value="Eukaryota"/>
</dbReference>
<dbReference type="KEGG" id="gra:105789727"/>
<dbReference type="PANTHER" id="PTHR15710">
    <property type="entry name" value="E3 UBIQUITIN-PROTEIN LIGASE PRAJA"/>
    <property type="match status" value="1"/>
</dbReference>
<dbReference type="GO" id="GO:0061630">
    <property type="term" value="F:ubiquitin protein ligase activity"/>
    <property type="evidence" value="ECO:0007669"/>
    <property type="project" value="UniProtKB-EC"/>
</dbReference>
<dbReference type="SUPFAM" id="SSF57850">
    <property type="entry name" value="RING/U-box"/>
    <property type="match status" value="1"/>
</dbReference>
<reference evidence="9" key="3">
    <citation type="submission" date="2020-04" db="EMBL/GenBank/DDBJ databases">
        <authorList>
            <person name="Grover C.E."/>
            <person name="Arick M.A. II"/>
            <person name="Thrash A."/>
            <person name="Conover J.L."/>
            <person name="Sanders W.S."/>
            <person name="Peterson D.G."/>
            <person name="Scheffler J.A."/>
            <person name="Scheffler B.E."/>
            <person name="Wendel J.F."/>
        </authorList>
    </citation>
    <scope>NUCLEOTIDE SEQUENCE</scope>
    <source>
        <strain evidence="9">8</strain>
        <tissue evidence="9">Leaf</tissue>
    </source>
</reference>
<dbReference type="EC" id="2.3.2.27" evidence="2"/>
<evidence type="ECO:0000256" key="1">
    <source>
        <dbReference type="ARBA" id="ARBA00000900"/>
    </source>
</evidence>
<evidence type="ECO:0000259" key="7">
    <source>
        <dbReference type="PROSITE" id="PS50089"/>
    </source>
</evidence>
<organism evidence="8 10">
    <name type="scientific">Gossypium raimondii</name>
    <name type="common">Peruvian cotton</name>
    <name type="synonym">Gossypium klotzschianum subsp. raimondii</name>
    <dbReference type="NCBI Taxonomy" id="29730"/>
    <lineage>
        <taxon>Eukaryota</taxon>
        <taxon>Viridiplantae</taxon>
        <taxon>Streptophyta</taxon>
        <taxon>Embryophyta</taxon>
        <taxon>Tracheophyta</taxon>
        <taxon>Spermatophyta</taxon>
        <taxon>Magnoliopsida</taxon>
        <taxon>eudicotyledons</taxon>
        <taxon>Gunneridae</taxon>
        <taxon>Pentapetalae</taxon>
        <taxon>rosids</taxon>
        <taxon>malvids</taxon>
        <taxon>Malvales</taxon>
        <taxon>Malvaceae</taxon>
        <taxon>Malvoideae</taxon>
        <taxon>Gossypium</taxon>
    </lineage>
</organism>
<dbReference type="SMART" id="SM00184">
    <property type="entry name" value="RING"/>
    <property type="match status" value="1"/>
</dbReference>
<dbReference type="EMBL" id="JABEZZ010000003">
    <property type="protein sequence ID" value="MBA0582778.1"/>
    <property type="molecule type" value="Genomic_DNA"/>
</dbReference>
<keyword evidence="5" id="KW-0862">Zinc</keyword>
<comment type="catalytic activity">
    <reaction evidence="1">
        <text>S-ubiquitinyl-[E2 ubiquitin-conjugating enzyme]-L-cysteine + [acceptor protein]-L-lysine = [E2 ubiquitin-conjugating enzyme]-L-cysteine + N(6)-ubiquitinyl-[acceptor protein]-L-lysine.</text>
        <dbReference type="EC" id="2.3.2.27"/>
    </reaction>
</comment>
<evidence type="ECO:0000256" key="2">
    <source>
        <dbReference type="ARBA" id="ARBA00012483"/>
    </source>
</evidence>